<evidence type="ECO:0000313" key="2">
    <source>
        <dbReference type="Proteomes" id="UP001140234"/>
    </source>
</evidence>
<dbReference type="EMBL" id="JANBUJ010000236">
    <property type="protein sequence ID" value="KAJ2773350.1"/>
    <property type="molecule type" value="Genomic_DNA"/>
</dbReference>
<name>A0ACC1K4S3_9FUNG</name>
<protein>
    <submittedName>
        <fullName evidence="1">Uncharacterized protein</fullName>
    </submittedName>
</protein>
<dbReference type="Proteomes" id="UP001140234">
    <property type="component" value="Unassembled WGS sequence"/>
</dbReference>
<reference evidence="1" key="1">
    <citation type="submission" date="2022-07" db="EMBL/GenBank/DDBJ databases">
        <title>Phylogenomic reconstructions and comparative analyses of Kickxellomycotina fungi.</title>
        <authorList>
            <person name="Reynolds N.K."/>
            <person name="Stajich J.E."/>
            <person name="Barry K."/>
            <person name="Grigoriev I.V."/>
            <person name="Crous P."/>
            <person name="Smith M.E."/>
        </authorList>
    </citation>
    <scope>NUCLEOTIDE SEQUENCE</scope>
    <source>
        <strain evidence="1">CBS 109366</strain>
    </source>
</reference>
<organism evidence="1 2">
    <name type="scientific">Coemansia nantahalensis</name>
    <dbReference type="NCBI Taxonomy" id="2789366"/>
    <lineage>
        <taxon>Eukaryota</taxon>
        <taxon>Fungi</taxon>
        <taxon>Fungi incertae sedis</taxon>
        <taxon>Zoopagomycota</taxon>
        <taxon>Kickxellomycotina</taxon>
        <taxon>Kickxellomycetes</taxon>
        <taxon>Kickxellales</taxon>
        <taxon>Kickxellaceae</taxon>
        <taxon>Coemansia</taxon>
    </lineage>
</organism>
<gene>
    <name evidence="1" type="ORF">IWQ57_001339</name>
</gene>
<sequence length="626" mass="65581">MREQLVQVLRLPVLPLASAKAPVRADTAPGLGLAFPACPACAHKVIRRPAADTADGAADTPQQRPAAWACRNCHAEVHDAGIVWTYRITSSLAGARGAAGVTACVLGAAAEAWFGCTAAQWVGETSDALLALARHHPEASAAALLEHMRDRLAVLVGMVSGVAGEHALVDLRRTPAAAARNRAAQYHVSRIRPVGATTAACTPAKIIRLWRFAVYDALLAAQTRQPNECAESEQLLRALEADTRPLCINSELAAPCSVVELAPNSGAAAEDAAWPDGAEAALSAWAQVHGPRAEPAAPRIAVYDAADGRDAGIVATASTAMSNAGGQHDNTSQLFAFDSSVALAELLGSDDPLSVQHFEESLRDEHADSLFLDSQLSFGLFESQMSLRGAAQAAAGEADWSQPEHFALGDPPAWLLPHTPSSALLQRLDATPPTASQGSHWAASVRSAALRASQPTPTSVGRIRVEGSMPVVLAEETPAAHSHGSKRKLEFFVPETPLPAKGARRLPAGPQQPRAADTPVMRRSASSGISWVVPETPAARETPVQQASKAARNKAHERYHPLAMAGSIRLDQALLERRRRHTRELRLSRTATHAEAPGIPALALGLARSSSSTAGADDAAAGSGDA</sequence>
<accession>A0ACC1K4S3</accession>
<evidence type="ECO:0000313" key="1">
    <source>
        <dbReference type="EMBL" id="KAJ2773350.1"/>
    </source>
</evidence>
<keyword evidence="2" id="KW-1185">Reference proteome</keyword>
<proteinExistence type="predicted"/>
<comment type="caution">
    <text evidence="1">The sequence shown here is derived from an EMBL/GenBank/DDBJ whole genome shotgun (WGS) entry which is preliminary data.</text>
</comment>